<feature type="signal peptide" evidence="9">
    <location>
        <begin position="1"/>
        <end position="24"/>
    </location>
</feature>
<evidence type="ECO:0000256" key="5">
    <source>
        <dbReference type="ARBA" id="ARBA00022989"/>
    </source>
</evidence>
<dbReference type="PANTHER" id="PTHR31503">
    <property type="entry name" value="VACUOLAR CALCIUM ION TRANSPORTER"/>
    <property type="match status" value="1"/>
</dbReference>
<comment type="similarity">
    <text evidence="2">Belongs to the Ca(2+):cation antiporter (CaCA) (TC 2.A.19) family.</text>
</comment>
<feature type="transmembrane region" description="Helical" evidence="8">
    <location>
        <begin position="48"/>
        <end position="68"/>
    </location>
</feature>
<evidence type="ECO:0000256" key="7">
    <source>
        <dbReference type="ARBA" id="ARBA00023136"/>
    </source>
</evidence>
<evidence type="ECO:0000256" key="6">
    <source>
        <dbReference type="ARBA" id="ARBA00023065"/>
    </source>
</evidence>
<evidence type="ECO:0000256" key="8">
    <source>
        <dbReference type="SAM" id="Phobius"/>
    </source>
</evidence>
<evidence type="ECO:0000313" key="12">
    <source>
        <dbReference type="Proteomes" id="UP001521785"/>
    </source>
</evidence>
<evidence type="ECO:0000256" key="9">
    <source>
        <dbReference type="SAM" id="SignalP"/>
    </source>
</evidence>
<organism evidence="11 12">
    <name type="scientific">Paraconiothyrium brasiliense</name>
    <dbReference type="NCBI Taxonomy" id="300254"/>
    <lineage>
        <taxon>Eukaryota</taxon>
        <taxon>Fungi</taxon>
        <taxon>Dikarya</taxon>
        <taxon>Ascomycota</taxon>
        <taxon>Pezizomycotina</taxon>
        <taxon>Dothideomycetes</taxon>
        <taxon>Pleosporomycetidae</taxon>
        <taxon>Pleosporales</taxon>
        <taxon>Massarineae</taxon>
        <taxon>Didymosphaeriaceae</taxon>
        <taxon>Paraconiothyrium</taxon>
    </lineage>
</organism>
<dbReference type="Proteomes" id="UP001521785">
    <property type="component" value="Unassembled WGS sequence"/>
</dbReference>
<evidence type="ECO:0000256" key="1">
    <source>
        <dbReference type="ARBA" id="ARBA00004127"/>
    </source>
</evidence>
<comment type="subcellular location">
    <subcellularLocation>
        <location evidence="1">Endomembrane system</location>
        <topology evidence="1">Multi-pass membrane protein</topology>
    </subcellularLocation>
</comment>
<dbReference type="InterPro" id="IPR044880">
    <property type="entry name" value="NCX_ion-bd_dom_sf"/>
</dbReference>
<comment type="caution">
    <text evidence="11">The sequence shown here is derived from an EMBL/GenBank/DDBJ whole genome shotgun (WGS) entry which is preliminary data.</text>
</comment>
<dbReference type="EMBL" id="JAKJXO020000021">
    <property type="protein sequence ID" value="KAL1592246.1"/>
    <property type="molecule type" value="Genomic_DNA"/>
</dbReference>
<evidence type="ECO:0000256" key="4">
    <source>
        <dbReference type="ARBA" id="ARBA00022692"/>
    </source>
</evidence>
<feature type="transmembrane region" description="Helical" evidence="8">
    <location>
        <begin position="75"/>
        <end position="92"/>
    </location>
</feature>
<sequence length="117" mass="12672">MQGLLQHDISQSFLGLIILPLLEADPMAIEVAKQDAMDLSVTLTLGRSMQTAFLIVPLTVLLAWCMGIDGMTLEFQGFSIAALCASVIIVTYSNWLTGALLIKVFIIIALAAVYIEE</sequence>
<keyword evidence="7 8" id="KW-0472">Membrane</keyword>
<dbReference type="Pfam" id="PF01699">
    <property type="entry name" value="Na_Ca_ex"/>
    <property type="match status" value="1"/>
</dbReference>
<dbReference type="PANTHER" id="PTHR31503:SF20">
    <property type="entry name" value="CA(2+)_H(+) EXCHANGER, PUTATIVE (EUROFUNG)-RELATED"/>
    <property type="match status" value="1"/>
</dbReference>
<keyword evidence="5 8" id="KW-1133">Transmembrane helix</keyword>
<gene>
    <name evidence="11" type="ORF">SLS60_011323</name>
</gene>
<dbReference type="InterPro" id="IPR004713">
    <property type="entry name" value="CaH_exchang"/>
</dbReference>
<evidence type="ECO:0000256" key="3">
    <source>
        <dbReference type="ARBA" id="ARBA00022448"/>
    </source>
</evidence>
<keyword evidence="3" id="KW-0813">Transport</keyword>
<feature type="domain" description="Sodium/calcium exchanger membrane region" evidence="10">
    <location>
        <begin position="8"/>
        <end position="112"/>
    </location>
</feature>
<keyword evidence="4 8" id="KW-0812">Transmembrane</keyword>
<dbReference type="InterPro" id="IPR004837">
    <property type="entry name" value="NaCa_Exmemb"/>
</dbReference>
<keyword evidence="9" id="KW-0732">Signal</keyword>
<feature type="chain" id="PRO_5046027767" description="Sodium/calcium exchanger membrane region domain-containing protein" evidence="9">
    <location>
        <begin position="25"/>
        <end position="117"/>
    </location>
</feature>
<proteinExistence type="inferred from homology"/>
<accession>A0ABR3QJD3</accession>
<dbReference type="Gene3D" id="1.20.1420.30">
    <property type="entry name" value="NCX, central ion-binding region"/>
    <property type="match status" value="1"/>
</dbReference>
<protein>
    <recommendedName>
        <fullName evidence="10">Sodium/calcium exchanger membrane region domain-containing protein</fullName>
    </recommendedName>
</protein>
<feature type="transmembrane region" description="Helical" evidence="8">
    <location>
        <begin position="98"/>
        <end position="115"/>
    </location>
</feature>
<keyword evidence="6" id="KW-0406">Ion transport</keyword>
<evidence type="ECO:0000256" key="2">
    <source>
        <dbReference type="ARBA" id="ARBA00008170"/>
    </source>
</evidence>
<name>A0ABR3QJD3_9PLEO</name>
<evidence type="ECO:0000259" key="10">
    <source>
        <dbReference type="Pfam" id="PF01699"/>
    </source>
</evidence>
<keyword evidence="12" id="KW-1185">Reference proteome</keyword>
<reference evidence="11 12" key="1">
    <citation type="submission" date="2024-02" db="EMBL/GenBank/DDBJ databases">
        <title>De novo assembly and annotation of 12 fungi associated with fruit tree decline syndrome in Ontario, Canada.</title>
        <authorList>
            <person name="Sulman M."/>
            <person name="Ellouze W."/>
            <person name="Ilyukhin E."/>
        </authorList>
    </citation>
    <scope>NUCLEOTIDE SEQUENCE [LARGE SCALE GENOMIC DNA]</scope>
    <source>
        <strain evidence="11 12">M42-189</strain>
    </source>
</reference>
<evidence type="ECO:0000313" key="11">
    <source>
        <dbReference type="EMBL" id="KAL1592246.1"/>
    </source>
</evidence>